<accession>A0A811KXV3</accession>
<dbReference type="EMBL" id="CAJFCW020000004">
    <property type="protein sequence ID" value="CAG9113467.1"/>
    <property type="molecule type" value="Genomic_DNA"/>
</dbReference>
<comment type="caution">
    <text evidence="2">The sequence shown here is derived from an EMBL/GenBank/DDBJ whole genome shotgun (WGS) entry which is preliminary data.</text>
</comment>
<dbReference type="OrthoDB" id="10492014at2759"/>
<gene>
    <name evidence="2" type="ORF">BOKJ2_LOCUS8867</name>
</gene>
<name>A0A811KXV3_9BILA</name>
<dbReference type="EMBL" id="CAJFDH010000004">
    <property type="protein sequence ID" value="CAD5220284.1"/>
    <property type="molecule type" value="Genomic_DNA"/>
</dbReference>
<protein>
    <recommendedName>
        <fullName evidence="4">Peptidase A1 domain-containing protein</fullName>
    </recommendedName>
</protein>
<proteinExistence type="predicted"/>
<dbReference type="AlphaFoldDB" id="A0A811KXV3"/>
<evidence type="ECO:0000313" key="3">
    <source>
        <dbReference type="Proteomes" id="UP000614601"/>
    </source>
</evidence>
<dbReference type="Gene3D" id="2.40.70.10">
    <property type="entry name" value="Acid Proteases"/>
    <property type="match status" value="2"/>
</dbReference>
<dbReference type="InterPro" id="IPR021109">
    <property type="entry name" value="Peptidase_aspartic_dom_sf"/>
</dbReference>
<dbReference type="Proteomes" id="UP000614601">
    <property type="component" value="Unassembled WGS sequence"/>
</dbReference>
<evidence type="ECO:0008006" key="4">
    <source>
        <dbReference type="Google" id="ProtNLM"/>
    </source>
</evidence>
<sequence length="359" mass="40197">MAFTGRCKAPLQCSQQGHDIYDFRANNRYPGKEFIDQVTGFGYKGVEYSDQVEMANVAVKKVYFGAVDSLPTGMDPKDVDFPYNGYVGVGMEQKNTFFKSFLRDSPKNRGNIVIVQDTFNKPVTTNSSITYQKQSGKTYLQTDFTTEKIEECGEFREMIADNPEWQIKCDVSIGNLFLSTTIQFEPTKPTRLARETYHYIFKKSTCKNSEARELPSIQCKIAGFDLSVTPDDYIVKNTESKARHLTIEPMDDGMVKVIFGQEFFQKYCIKLSASTSGAFYMGFARNLVNILKSDIDPGDDDYEDEPVSTTTTIQGPEDGGGGEDDGGRSCEEQGEGLNGCSTILLSCYLYLILLLTVTF</sequence>
<keyword evidence="3" id="KW-1185">Reference proteome</keyword>
<dbReference type="Proteomes" id="UP000783686">
    <property type="component" value="Unassembled WGS sequence"/>
</dbReference>
<dbReference type="SUPFAM" id="SSF50630">
    <property type="entry name" value="Acid proteases"/>
    <property type="match status" value="1"/>
</dbReference>
<evidence type="ECO:0000313" key="2">
    <source>
        <dbReference type="EMBL" id="CAD5220284.1"/>
    </source>
</evidence>
<feature type="region of interest" description="Disordered" evidence="1">
    <location>
        <begin position="299"/>
        <end position="332"/>
    </location>
</feature>
<evidence type="ECO:0000256" key="1">
    <source>
        <dbReference type="SAM" id="MobiDB-lite"/>
    </source>
</evidence>
<reference evidence="2" key="1">
    <citation type="submission" date="2020-09" db="EMBL/GenBank/DDBJ databases">
        <authorList>
            <person name="Kikuchi T."/>
        </authorList>
    </citation>
    <scope>NUCLEOTIDE SEQUENCE</scope>
    <source>
        <strain evidence="2">SH1</strain>
    </source>
</reference>
<organism evidence="2 3">
    <name type="scientific">Bursaphelenchus okinawaensis</name>
    <dbReference type="NCBI Taxonomy" id="465554"/>
    <lineage>
        <taxon>Eukaryota</taxon>
        <taxon>Metazoa</taxon>
        <taxon>Ecdysozoa</taxon>
        <taxon>Nematoda</taxon>
        <taxon>Chromadorea</taxon>
        <taxon>Rhabditida</taxon>
        <taxon>Tylenchina</taxon>
        <taxon>Tylenchomorpha</taxon>
        <taxon>Aphelenchoidea</taxon>
        <taxon>Aphelenchoididae</taxon>
        <taxon>Bursaphelenchus</taxon>
    </lineage>
</organism>